<name>A0A9P9BJ99_9PEZI</name>
<sequence>MGWARHLAGSDMGVHFRTSLSALSAVARAKLRGETEITEQDRLLRLGASFERLIAKALERTAQVPNEVLRYLASSDASRPAAGPFKTEKEQNTKDRYLVYWKRYLCYCIRAGRLSREEATEKLRIRFNDAQWATLTDIIQRLDNTSTRNKDDNISVVSSTYSDSEEPETLGYELDGGDNHVEDPIDQAVMAFCVESLQQRIAVQLFSNPLLYFTAVLGISGTRKSHAWRPANEYTTQIAGLVWCARLIMLEHSFAGYKDGEDGEDGEDIGQEAIEHFRVQHRDWLADGSFSPFSAMTRMMTYGKGFRKKEGGTPRLMWEDSKEALRYLGQR</sequence>
<dbReference type="AlphaFoldDB" id="A0A9P9BJ99"/>
<comment type="caution">
    <text evidence="1">The sequence shown here is derived from an EMBL/GenBank/DDBJ whole genome shotgun (WGS) entry which is preliminary data.</text>
</comment>
<dbReference type="RefSeq" id="XP_046006195.1">
    <property type="nucleotide sequence ID" value="XM_046148969.1"/>
</dbReference>
<protein>
    <submittedName>
        <fullName evidence="1">Uncharacterized protein</fullName>
    </submittedName>
</protein>
<evidence type="ECO:0000313" key="1">
    <source>
        <dbReference type="EMBL" id="KAH7016571.1"/>
    </source>
</evidence>
<evidence type="ECO:0000313" key="2">
    <source>
        <dbReference type="Proteomes" id="UP000756346"/>
    </source>
</evidence>
<accession>A0A9P9BJ99</accession>
<dbReference type="EMBL" id="JAGTJQ010000012">
    <property type="protein sequence ID" value="KAH7016571.1"/>
    <property type="molecule type" value="Genomic_DNA"/>
</dbReference>
<feature type="non-terminal residue" evidence="1">
    <location>
        <position position="331"/>
    </location>
</feature>
<dbReference type="OrthoDB" id="5153040at2759"/>
<gene>
    <name evidence="1" type="ORF">B0I36DRAFT_216122</name>
</gene>
<dbReference type="Proteomes" id="UP000756346">
    <property type="component" value="Unassembled WGS sequence"/>
</dbReference>
<organism evidence="1 2">
    <name type="scientific">Microdochium trichocladiopsis</name>
    <dbReference type="NCBI Taxonomy" id="1682393"/>
    <lineage>
        <taxon>Eukaryota</taxon>
        <taxon>Fungi</taxon>
        <taxon>Dikarya</taxon>
        <taxon>Ascomycota</taxon>
        <taxon>Pezizomycotina</taxon>
        <taxon>Sordariomycetes</taxon>
        <taxon>Xylariomycetidae</taxon>
        <taxon>Xylariales</taxon>
        <taxon>Microdochiaceae</taxon>
        <taxon>Microdochium</taxon>
    </lineage>
</organism>
<keyword evidence="2" id="KW-1185">Reference proteome</keyword>
<proteinExistence type="predicted"/>
<dbReference type="GeneID" id="70178515"/>
<reference evidence="1" key="1">
    <citation type="journal article" date="2021" name="Nat. Commun.">
        <title>Genetic determinants of endophytism in the Arabidopsis root mycobiome.</title>
        <authorList>
            <person name="Mesny F."/>
            <person name="Miyauchi S."/>
            <person name="Thiergart T."/>
            <person name="Pickel B."/>
            <person name="Atanasova L."/>
            <person name="Karlsson M."/>
            <person name="Huettel B."/>
            <person name="Barry K.W."/>
            <person name="Haridas S."/>
            <person name="Chen C."/>
            <person name="Bauer D."/>
            <person name="Andreopoulos W."/>
            <person name="Pangilinan J."/>
            <person name="LaButti K."/>
            <person name="Riley R."/>
            <person name="Lipzen A."/>
            <person name="Clum A."/>
            <person name="Drula E."/>
            <person name="Henrissat B."/>
            <person name="Kohler A."/>
            <person name="Grigoriev I.V."/>
            <person name="Martin F.M."/>
            <person name="Hacquard S."/>
        </authorList>
    </citation>
    <scope>NUCLEOTIDE SEQUENCE</scope>
    <source>
        <strain evidence="1">MPI-CAGE-CH-0230</strain>
    </source>
</reference>